<gene>
    <name evidence="2" type="ORF">H103_05379</name>
</gene>
<reference evidence="2" key="1">
    <citation type="submission" date="2014-02" db="EMBL/GenBank/DDBJ databases">
        <title>The Genome Sequence of Trichophyton rubrum (morphotype fischeri) CBS 288.86.</title>
        <authorList>
            <consortium name="The Broad Institute Genomics Platform"/>
            <person name="Cuomo C.A."/>
            <person name="White T.C."/>
            <person name="Graser Y."/>
            <person name="Martinez-Rossi N."/>
            <person name="Heitman J."/>
            <person name="Young S.K."/>
            <person name="Zeng Q."/>
            <person name="Gargeya S."/>
            <person name="Abouelleil A."/>
            <person name="Alvarado L."/>
            <person name="Chapman S.B."/>
            <person name="Gainer-Dewar J."/>
            <person name="Goldberg J."/>
            <person name="Griggs A."/>
            <person name="Gujja S."/>
            <person name="Hansen M."/>
            <person name="Howarth C."/>
            <person name="Imamovic A."/>
            <person name="Larimer J."/>
            <person name="Martinez D."/>
            <person name="Murphy C."/>
            <person name="Pearson M.D."/>
            <person name="Persinoti G."/>
            <person name="Poon T."/>
            <person name="Priest M."/>
            <person name="Roberts A.D."/>
            <person name="Saif S."/>
            <person name="Shea T.D."/>
            <person name="Sykes S.N."/>
            <person name="Wortman J."/>
            <person name="Nusbaum C."/>
            <person name="Birren B."/>
        </authorList>
    </citation>
    <scope>NUCLEOTIDE SEQUENCE [LARGE SCALE GENOMIC DNA]</scope>
    <source>
        <strain evidence="2">CBS 288.86</strain>
    </source>
</reference>
<dbReference type="HOGENOM" id="CLU_2122838_0_0_1"/>
<dbReference type="EMBL" id="KK207869">
    <property type="protein sequence ID" value="EZF51336.1"/>
    <property type="molecule type" value="Genomic_DNA"/>
</dbReference>
<organism evidence="2">
    <name type="scientific">Trichophyton rubrum CBS 288.86</name>
    <dbReference type="NCBI Taxonomy" id="1215330"/>
    <lineage>
        <taxon>Eukaryota</taxon>
        <taxon>Fungi</taxon>
        <taxon>Dikarya</taxon>
        <taxon>Ascomycota</taxon>
        <taxon>Pezizomycotina</taxon>
        <taxon>Eurotiomycetes</taxon>
        <taxon>Eurotiomycetidae</taxon>
        <taxon>Onygenales</taxon>
        <taxon>Arthrodermataceae</taxon>
        <taxon>Trichophyton</taxon>
    </lineage>
</organism>
<keyword evidence="1" id="KW-0472">Membrane</keyword>
<evidence type="ECO:0000256" key="1">
    <source>
        <dbReference type="SAM" id="Phobius"/>
    </source>
</evidence>
<evidence type="ECO:0000313" key="2">
    <source>
        <dbReference type="EMBL" id="EZF51336.1"/>
    </source>
</evidence>
<dbReference type="Proteomes" id="UP000023758">
    <property type="component" value="Unassembled WGS sequence"/>
</dbReference>
<keyword evidence="1" id="KW-0812">Transmembrane</keyword>
<accession>A0A022VZ43</accession>
<protein>
    <submittedName>
        <fullName evidence="2">Uncharacterized protein</fullName>
    </submittedName>
</protein>
<sequence>MLPDYEAYSTGLTDSVCWTSGFTILAPSALVEGKGDSLLVFLLFSLDNGSSTGPLSMLHRLSTRGGLFHRLCLLAIIVMAATAMYLGLMYQEYQFAVAGTPAPGTSTALPAMYR</sequence>
<proteinExistence type="predicted"/>
<feature type="transmembrane region" description="Helical" evidence="1">
    <location>
        <begin position="67"/>
        <end position="88"/>
    </location>
</feature>
<keyword evidence="1" id="KW-1133">Transmembrane helix</keyword>
<name>A0A022VZ43_TRIRU</name>
<dbReference type="AlphaFoldDB" id="A0A022VZ43"/>